<keyword evidence="4" id="KW-0833">Ubl conjugation pathway</keyword>
<protein>
    <recommendedName>
        <fullName evidence="10">Protein zyg-11 homolog B</fullName>
    </recommendedName>
</protein>
<evidence type="ECO:0000313" key="7">
    <source>
        <dbReference type="EMBL" id="EEC05003.1"/>
    </source>
</evidence>
<dbReference type="Gene3D" id="3.80.10.10">
    <property type="entry name" value="Ribonuclease Inhibitor"/>
    <property type="match status" value="1"/>
</dbReference>
<dbReference type="EMBL" id="ABJB010002265">
    <property type="status" value="NOT_ANNOTATED_CDS"/>
    <property type="molecule type" value="Genomic_DNA"/>
</dbReference>
<feature type="domain" description="Zer-1-like leucine-rich repeats region" evidence="6">
    <location>
        <begin position="189"/>
        <end position="287"/>
    </location>
</feature>
<keyword evidence="3" id="KW-0677">Repeat</keyword>
<dbReference type="PANTHER" id="PTHR12904:SF22">
    <property type="entry name" value="ZYG-11 FAMILY MEMBER B, CELL CYCLE REGULATOR"/>
    <property type="match status" value="1"/>
</dbReference>
<dbReference type="EMBL" id="ABJB010083264">
    <property type="status" value="NOT_ANNOTATED_CDS"/>
    <property type="molecule type" value="Genomic_DNA"/>
</dbReference>
<keyword evidence="9" id="KW-1185">Reference proteome</keyword>
<dbReference type="Gene3D" id="1.25.10.10">
    <property type="entry name" value="Leucine-rich Repeat Variant"/>
    <property type="match status" value="1"/>
</dbReference>
<dbReference type="Pfam" id="PF22964">
    <property type="entry name" value="ZER1-like_2nd"/>
    <property type="match status" value="1"/>
</dbReference>
<dbReference type="Proteomes" id="UP000001555">
    <property type="component" value="Unassembled WGS sequence"/>
</dbReference>
<dbReference type="EMBL" id="ABJB010080489">
    <property type="status" value="NOT_ANNOTATED_CDS"/>
    <property type="molecule type" value="Genomic_DNA"/>
</dbReference>
<evidence type="ECO:0000256" key="2">
    <source>
        <dbReference type="ARBA" id="ARBA00022614"/>
    </source>
</evidence>
<name>B7PEI1_IXOSC</name>
<evidence type="ECO:0000256" key="1">
    <source>
        <dbReference type="ARBA" id="ARBA00009420"/>
    </source>
</evidence>
<dbReference type="VEuPathDB" id="VectorBase:ISCW018108"/>
<gene>
    <name evidence="7" type="ORF">IscW_ISCW018108</name>
</gene>
<dbReference type="EnsemblMetazoa" id="ISCW018108-RA">
    <property type="protein sequence ID" value="ISCW018108-PA"/>
    <property type="gene ID" value="ISCW018108"/>
</dbReference>
<dbReference type="Pfam" id="PF25013">
    <property type="entry name" value="LRR_Zer-1"/>
    <property type="match status" value="1"/>
</dbReference>
<feature type="domain" description="Protein zer-1 homolog-like C-terminal" evidence="5">
    <location>
        <begin position="387"/>
        <end position="740"/>
    </location>
</feature>
<reference evidence="8" key="2">
    <citation type="submission" date="2020-05" db="UniProtKB">
        <authorList>
            <consortium name="EnsemblMetazoa"/>
        </authorList>
    </citation>
    <scope>IDENTIFICATION</scope>
    <source>
        <strain evidence="8">wikel</strain>
    </source>
</reference>
<evidence type="ECO:0000313" key="8">
    <source>
        <dbReference type="EnsemblMetazoa" id="ISCW018108-PA"/>
    </source>
</evidence>
<dbReference type="InterPro" id="IPR051341">
    <property type="entry name" value="Zyg-11_UBL_adapter"/>
</dbReference>
<keyword evidence="2" id="KW-0433">Leucine-rich repeat</keyword>
<evidence type="ECO:0000259" key="6">
    <source>
        <dbReference type="Pfam" id="PF25013"/>
    </source>
</evidence>
<sequence>MYDSPVSLQECCVDFICENIDAICEVQASPDDQTLRYSFKDPDVFFHKEVSQQVLETLSARGLLNDSILTLFDSRSTRLQRVRIKNATNVTTKQVHFSPLNLLPGLRVLRSHKLTELEATGLSQVAVNDLIGCLGDWTLSNLRLLNVARTAFTSSKFCVVVALSKLRSLTTLNVSNTEFNRHGLDIVATDLPLLEVLDISATRIKDISPLVRCRDRLKSLSMYNLKSLSCEEVVPVLCQLQNLHHLDVSDDHDHPLDLLHPLRHDVSWLLKDPDRFPHLVSLDLSGKDGVTVCALRSFLEAHPKMSFLGLVQTDACFDDYFTRELPRSSDLVVRITGCADERQIMEALKRYPDRPYYVQKSLYYLYQYTQAYSEPRVDIIQLILPGMLEHPTVLGIQMAATACLYNLSKSTMGQKIHPRWLRQIVMLTLTAMENFPRHQQLQKNTLLTLCSDRILQDVTFDRYHCARLVMDSLVAFDDPSMNRMSVAICSILAAKISTSETSSLGAKPLYMERLLRIVKSKLFAGEVDIMMKFTLSALWNLTDESPKTCSVFLSMGGMDLFLNVLELFLGESAVETKVLGLVNNIAEVPHLRSDLMKDNFLGILRNLLHSSQIDVSYFAAGIVAHLASDGQERWTATCVSLKEMLRELGEVVQGWKSPDTEMVAYRSFNPFFPLLHCYTAYEVQLWAVWAMHHVCSKNPKRYCTMLVEEKGMDVLQSLLDSPATHEAVATVCRNIVAVVETQRNSATTTVASATSLSDAAAPTTMLQ</sequence>
<evidence type="ECO:0000256" key="3">
    <source>
        <dbReference type="ARBA" id="ARBA00022737"/>
    </source>
</evidence>
<comment type="similarity">
    <text evidence="1">Belongs to the zyg-11 family.</text>
</comment>
<organism>
    <name type="scientific">Ixodes scapularis</name>
    <name type="common">Black-legged tick</name>
    <name type="synonym">Deer tick</name>
    <dbReference type="NCBI Taxonomy" id="6945"/>
    <lineage>
        <taxon>Eukaryota</taxon>
        <taxon>Metazoa</taxon>
        <taxon>Ecdysozoa</taxon>
        <taxon>Arthropoda</taxon>
        <taxon>Chelicerata</taxon>
        <taxon>Arachnida</taxon>
        <taxon>Acari</taxon>
        <taxon>Parasitiformes</taxon>
        <taxon>Ixodida</taxon>
        <taxon>Ixodoidea</taxon>
        <taxon>Ixodidae</taxon>
        <taxon>Ixodinae</taxon>
        <taxon>Ixodes</taxon>
    </lineage>
</organism>
<dbReference type="STRING" id="6945.B7PEI1"/>
<dbReference type="VEuPathDB" id="VectorBase:ISCI018108"/>
<dbReference type="FunFam" id="3.80.10.10:FF:002475">
    <property type="entry name" value="Uncharacterized protein"/>
    <property type="match status" value="1"/>
</dbReference>
<evidence type="ECO:0008006" key="10">
    <source>
        <dbReference type="Google" id="ProtNLM"/>
    </source>
</evidence>
<dbReference type="VEuPathDB" id="VectorBase:ISCP_026449"/>
<dbReference type="InterPro" id="IPR032675">
    <property type="entry name" value="LRR_dom_sf"/>
</dbReference>
<dbReference type="HOGENOM" id="CLU_011533_1_0_1"/>
<dbReference type="GO" id="GO:0031462">
    <property type="term" value="C:Cul2-RING ubiquitin ligase complex"/>
    <property type="evidence" value="ECO:0000318"/>
    <property type="project" value="GO_Central"/>
</dbReference>
<dbReference type="AlphaFoldDB" id="B7PEI1"/>
<dbReference type="PaxDb" id="6945-B7PEI1"/>
<evidence type="ECO:0000256" key="4">
    <source>
        <dbReference type="ARBA" id="ARBA00022786"/>
    </source>
</evidence>
<dbReference type="SUPFAM" id="SSF52047">
    <property type="entry name" value="RNI-like"/>
    <property type="match status" value="1"/>
</dbReference>
<dbReference type="SUPFAM" id="SSF48371">
    <property type="entry name" value="ARM repeat"/>
    <property type="match status" value="1"/>
</dbReference>
<proteinExistence type="inferred from homology"/>
<dbReference type="InterPro" id="IPR056845">
    <property type="entry name" value="LRR_Zer-1"/>
</dbReference>
<dbReference type="PANTHER" id="PTHR12904">
    <property type="match status" value="1"/>
</dbReference>
<dbReference type="FunFam" id="1.25.10.10:FF:000086">
    <property type="entry name" value="protein zyg-11 homolog B isoform X2"/>
    <property type="match status" value="1"/>
</dbReference>
<evidence type="ECO:0000259" key="5">
    <source>
        <dbReference type="Pfam" id="PF22964"/>
    </source>
</evidence>
<dbReference type="InterPro" id="IPR011989">
    <property type="entry name" value="ARM-like"/>
</dbReference>
<evidence type="ECO:0000313" key="9">
    <source>
        <dbReference type="Proteomes" id="UP000001555"/>
    </source>
</evidence>
<dbReference type="EMBL" id="ABJB010322133">
    <property type="status" value="NOT_ANNOTATED_CDS"/>
    <property type="molecule type" value="Genomic_DNA"/>
</dbReference>
<dbReference type="InterPro" id="IPR055142">
    <property type="entry name" value="ZER1-like_C"/>
</dbReference>
<reference evidence="7 9" key="1">
    <citation type="submission" date="2008-03" db="EMBL/GenBank/DDBJ databases">
        <title>Annotation of Ixodes scapularis.</title>
        <authorList>
            <consortium name="Ixodes scapularis Genome Project Consortium"/>
            <person name="Caler E."/>
            <person name="Hannick L.I."/>
            <person name="Bidwell S."/>
            <person name="Joardar V."/>
            <person name="Thiagarajan M."/>
            <person name="Amedeo P."/>
            <person name="Galinsky K.J."/>
            <person name="Schobel S."/>
            <person name="Inman J."/>
            <person name="Hostetler J."/>
            <person name="Miller J."/>
            <person name="Hammond M."/>
            <person name="Megy K."/>
            <person name="Lawson D."/>
            <person name="Kodira C."/>
            <person name="Sutton G."/>
            <person name="Meyer J."/>
            <person name="Hill C.A."/>
            <person name="Birren B."/>
            <person name="Nene V."/>
            <person name="Collins F."/>
            <person name="Alarcon-Chaidez F."/>
            <person name="Wikel S."/>
            <person name="Strausberg R."/>
        </authorList>
    </citation>
    <scope>NUCLEOTIDE SEQUENCE [LARGE SCALE GENOMIC DNA]</scope>
    <source>
        <strain evidence="9">Wikel</strain>
        <strain evidence="7">Wikel colony</strain>
    </source>
</reference>
<dbReference type="InParanoid" id="B7PEI1"/>
<dbReference type="EMBL" id="DS695319">
    <property type="protein sequence ID" value="EEC05003.1"/>
    <property type="molecule type" value="Genomic_DNA"/>
</dbReference>
<accession>B7PEI1</accession>
<dbReference type="OrthoDB" id="5783533at2759"/>
<dbReference type="InterPro" id="IPR016024">
    <property type="entry name" value="ARM-type_fold"/>
</dbReference>